<evidence type="ECO:0000313" key="2">
    <source>
        <dbReference type="Proteomes" id="UP001589836"/>
    </source>
</evidence>
<reference evidence="1 2" key="1">
    <citation type="submission" date="2024-09" db="EMBL/GenBank/DDBJ databases">
        <authorList>
            <person name="Sun Q."/>
            <person name="Mori K."/>
        </authorList>
    </citation>
    <scope>NUCLEOTIDE SEQUENCE [LARGE SCALE GENOMIC DNA]</scope>
    <source>
        <strain evidence="1 2">NCAIM B.02529</strain>
    </source>
</reference>
<proteinExistence type="predicted"/>
<gene>
    <name evidence="1" type="ORF">ACFFGV_19550</name>
</gene>
<protein>
    <recommendedName>
        <fullName evidence="3">HK97 gp10 family phage protein</fullName>
    </recommendedName>
</protein>
<dbReference type="RefSeq" id="WP_377351468.1">
    <property type="nucleotide sequence ID" value="NZ_JBHLTP010000022.1"/>
</dbReference>
<dbReference type="Proteomes" id="UP001589836">
    <property type="component" value="Unassembled WGS sequence"/>
</dbReference>
<sequence length="132" mass="15233">MSVRFEVDYSEVQRLQEKFAQLPGNVEKVLNDVLHSFGVEAVKENIKERIPVSDKQKRHAANYKSLKNEDFNLGFIIKPKPKYRYLVFPDQALGTSLGNSPEEFMSKGNDASIDLIMAQINEEVERLLREEF</sequence>
<comment type="caution">
    <text evidence="1">The sequence shown here is derived from an EMBL/GenBank/DDBJ whole genome shotgun (WGS) entry which is preliminary data.</text>
</comment>
<dbReference type="EMBL" id="JBHLTP010000022">
    <property type="protein sequence ID" value="MFC0525777.1"/>
    <property type="molecule type" value="Genomic_DNA"/>
</dbReference>
<organism evidence="1 2">
    <name type="scientific">Pontibacillus salicampi</name>
    <dbReference type="NCBI Taxonomy" id="1449801"/>
    <lineage>
        <taxon>Bacteria</taxon>
        <taxon>Bacillati</taxon>
        <taxon>Bacillota</taxon>
        <taxon>Bacilli</taxon>
        <taxon>Bacillales</taxon>
        <taxon>Bacillaceae</taxon>
        <taxon>Pontibacillus</taxon>
    </lineage>
</organism>
<name>A0ABV6LTN8_9BACI</name>
<evidence type="ECO:0008006" key="3">
    <source>
        <dbReference type="Google" id="ProtNLM"/>
    </source>
</evidence>
<keyword evidence="2" id="KW-1185">Reference proteome</keyword>
<evidence type="ECO:0000313" key="1">
    <source>
        <dbReference type="EMBL" id="MFC0525777.1"/>
    </source>
</evidence>
<accession>A0ABV6LTN8</accession>